<name>A0A7Y0KC19_9BACI</name>
<keyword evidence="2" id="KW-1185">Reference proteome</keyword>
<organism evidence="1 2">
    <name type="scientific">Niallia alba</name>
    <dbReference type="NCBI Taxonomy" id="2729105"/>
    <lineage>
        <taxon>Bacteria</taxon>
        <taxon>Bacillati</taxon>
        <taxon>Bacillota</taxon>
        <taxon>Bacilli</taxon>
        <taxon>Bacillales</taxon>
        <taxon>Bacillaceae</taxon>
        <taxon>Niallia</taxon>
    </lineage>
</organism>
<dbReference type="Proteomes" id="UP000588491">
    <property type="component" value="Unassembled WGS sequence"/>
</dbReference>
<dbReference type="AlphaFoldDB" id="A0A7Y0KC19"/>
<reference evidence="1 2" key="1">
    <citation type="submission" date="2020-04" db="EMBL/GenBank/DDBJ databases">
        <title>Bacillus sp. UniB3 isolated from commercial digestive syrup.</title>
        <authorList>
            <person name="Thorat V."/>
            <person name="Kirdat K."/>
            <person name="Tiwarekar B."/>
            <person name="Yadav A."/>
        </authorList>
    </citation>
    <scope>NUCLEOTIDE SEQUENCE [LARGE SCALE GENOMIC DNA]</scope>
    <source>
        <strain evidence="1 2">UniB3</strain>
    </source>
</reference>
<gene>
    <name evidence="1" type="ORF">HHU08_18465</name>
</gene>
<sequence>MHMKAKIWMSICIFSLCLLVGIFLNDFQKREFYSLTELLLIEEDDSLILEETMIPFEPREYIRKMAVE</sequence>
<evidence type="ECO:0000313" key="1">
    <source>
        <dbReference type="EMBL" id="NMO78945.1"/>
    </source>
</evidence>
<comment type="caution">
    <text evidence="1">The sequence shown here is derived from an EMBL/GenBank/DDBJ whole genome shotgun (WGS) entry which is preliminary data.</text>
</comment>
<protein>
    <submittedName>
        <fullName evidence="1">Uncharacterized protein</fullName>
    </submittedName>
</protein>
<evidence type="ECO:0000313" key="2">
    <source>
        <dbReference type="Proteomes" id="UP000588491"/>
    </source>
</evidence>
<dbReference type="RefSeq" id="WP_101729205.1">
    <property type="nucleotide sequence ID" value="NZ_JABBPK010000001.1"/>
</dbReference>
<dbReference type="EMBL" id="JABBPK010000001">
    <property type="protein sequence ID" value="NMO78945.1"/>
    <property type="molecule type" value="Genomic_DNA"/>
</dbReference>
<accession>A0A7Y0KC19</accession>
<proteinExistence type="predicted"/>